<dbReference type="InterPro" id="IPR014015">
    <property type="entry name" value="Helicase_SF3_DNA-vir"/>
</dbReference>
<dbReference type="Gene3D" id="3.40.50.300">
    <property type="entry name" value="P-loop containing nucleotide triphosphate hydrolases"/>
    <property type="match status" value="1"/>
</dbReference>
<accession>A0A370NG87</accession>
<dbReference type="InterPro" id="IPR027417">
    <property type="entry name" value="P-loop_NTPase"/>
</dbReference>
<evidence type="ECO:0000313" key="7">
    <source>
        <dbReference type="Proteomes" id="UP000254875"/>
    </source>
</evidence>
<keyword evidence="4" id="KW-0175">Coiled coil</keyword>
<dbReference type="AlphaFoldDB" id="A0A370NG87"/>
<keyword evidence="7" id="KW-1185">Reference proteome</keyword>
<reference evidence="7" key="1">
    <citation type="submission" date="2018-05" db="EMBL/GenBank/DDBJ databases">
        <authorList>
            <person name="Feng T."/>
        </authorList>
    </citation>
    <scope>NUCLEOTIDE SEQUENCE [LARGE SCALE GENOMIC DNA]</scope>
    <source>
        <strain evidence="7">S27</strain>
    </source>
</reference>
<name>A0A370NG87_9BURK</name>
<dbReference type="Pfam" id="PF08706">
    <property type="entry name" value="D5_N"/>
    <property type="match status" value="1"/>
</dbReference>
<dbReference type="OrthoDB" id="5959484at2"/>
<protein>
    <recommendedName>
        <fullName evidence="5">SF3 helicase domain-containing protein</fullName>
    </recommendedName>
</protein>
<evidence type="ECO:0000259" key="5">
    <source>
        <dbReference type="PROSITE" id="PS51206"/>
    </source>
</evidence>
<dbReference type="GO" id="GO:0005524">
    <property type="term" value="F:ATP binding"/>
    <property type="evidence" value="ECO:0007669"/>
    <property type="project" value="UniProtKB-KW"/>
</dbReference>
<dbReference type="Pfam" id="PF13362">
    <property type="entry name" value="Toprim_3"/>
    <property type="match status" value="1"/>
</dbReference>
<dbReference type="EMBL" id="QHKS01000001">
    <property type="protein sequence ID" value="RDK04614.1"/>
    <property type="molecule type" value="Genomic_DNA"/>
</dbReference>
<dbReference type="PROSITE" id="PS51206">
    <property type="entry name" value="SF3_HELICASE_1"/>
    <property type="match status" value="1"/>
</dbReference>
<dbReference type="NCBIfam" id="TIGR01613">
    <property type="entry name" value="primase_Cterm"/>
    <property type="match status" value="1"/>
</dbReference>
<evidence type="ECO:0000256" key="1">
    <source>
        <dbReference type="ARBA" id="ARBA00022741"/>
    </source>
</evidence>
<keyword evidence="1" id="KW-0547">Nucleotide-binding</keyword>
<organism evidence="6 7">
    <name type="scientific">Paraburkholderia lacunae</name>
    <dbReference type="NCBI Taxonomy" id="2211104"/>
    <lineage>
        <taxon>Bacteria</taxon>
        <taxon>Pseudomonadati</taxon>
        <taxon>Pseudomonadota</taxon>
        <taxon>Betaproteobacteria</taxon>
        <taxon>Burkholderiales</taxon>
        <taxon>Burkholderiaceae</taxon>
        <taxon>Paraburkholderia</taxon>
    </lineage>
</organism>
<dbReference type="InterPro" id="IPR006500">
    <property type="entry name" value="Helicase_put_C_phage/plasmid"/>
</dbReference>
<dbReference type="GO" id="GO:0016787">
    <property type="term" value="F:hydrolase activity"/>
    <property type="evidence" value="ECO:0007669"/>
    <property type="project" value="UniProtKB-KW"/>
</dbReference>
<dbReference type="PANTHER" id="PTHR35372:SF2">
    <property type="entry name" value="SF3 HELICASE DOMAIN-CONTAINING PROTEIN"/>
    <property type="match status" value="1"/>
</dbReference>
<evidence type="ECO:0000256" key="2">
    <source>
        <dbReference type="ARBA" id="ARBA00022801"/>
    </source>
</evidence>
<dbReference type="CDD" id="cd01029">
    <property type="entry name" value="TOPRIM_primases"/>
    <property type="match status" value="1"/>
</dbReference>
<dbReference type="InterPro" id="IPR034154">
    <property type="entry name" value="TOPRIM_DnaG/twinkle"/>
</dbReference>
<proteinExistence type="predicted"/>
<dbReference type="PANTHER" id="PTHR35372">
    <property type="entry name" value="ATP BINDING PROTEIN-RELATED"/>
    <property type="match status" value="1"/>
</dbReference>
<feature type="coiled-coil region" evidence="4">
    <location>
        <begin position="85"/>
        <end position="112"/>
    </location>
</feature>
<dbReference type="InterPro" id="IPR014818">
    <property type="entry name" value="Phage/plasmid_primase_P4_C"/>
</dbReference>
<evidence type="ECO:0000256" key="4">
    <source>
        <dbReference type="SAM" id="Coils"/>
    </source>
</evidence>
<feature type="domain" description="SF3 helicase" evidence="5">
    <location>
        <begin position="505"/>
        <end position="666"/>
    </location>
</feature>
<keyword evidence="3" id="KW-0067">ATP-binding</keyword>
<dbReference type="SMART" id="SM00885">
    <property type="entry name" value="D5_N"/>
    <property type="match status" value="1"/>
</dbReference>
<comment type="caution">
    <text evidence="6">The sequence shown here is derived from an EMBL/GenBank/DDBJ whole genome shotgun (WGS) entry which is preliminary data.</text>
</comment>
<gene>
    <name evidence="6" type="ORF">DLM46_01725</name>
</gene>
<dbReference type="Proteomes" id="UP000254875">
    <property type="component" value="Unassembled WGS sequence"/>
</dbReference>
<dbReference type="SUPFAM" id="SSF52540">
    <property type="entry name" value="P-loop containing nucleoside triphosphate hydrolases"/>
    <property type="match status" value="1"/>
</dbReference>
<dbReference type="InterPro" id="IPR045455">
    <property type="entry name" value="NrS-1_pol-like_helicase"/>
</dbReference>
<keyword evidence="2" id="KW-0378">Hydrolase</keyword>
<dbReference type="InterPro" id="IPR051620">
    <property type="entry name" value="ORF904-like_C"/>
</dbReference>
<dbReference type="RefSeq" id="WP_115098973.1">
    <property type="nucleotide sequence ID" value="NZ_QHKS01000001.1"/>
</dbReference>
<dbReference type="InterPro" id="IPR006171">
    <property type="entry name" value="TOPRIM_dom"/>
</dbReference>
<sequence length="806" mass="89100">MNQANKNVIFSRDVYTAFVEAGIPSPKRRLEAGRVVRFPTDGTDTDDAGWCKLFPDGAGAAFGDYRTGKTYVWQQRDSNAPPPSANELKEIRRRAEEQRRQAAAALAAEHAQARETAIRMLADSTELQAAYQYVTQKGITPFGARQASNGRLVLPVYGPDDALQSLQFIDDAGEKQYLPKGKMKSGRMILGDPADGSPLIACEGWATGCSLHEATGCATVVCFDGGNLARVAESLCSRYPNSRILIAGDLDKSAAGERYANDALAAASNAVAVYPAFADGRETGDFNDLHRDEGIEVVERQLHGALRPEVVPVTEVLDPITVPSLPGFDVRNGTATTYPLTDYGNAQRLAYLVGNRLKYVYDVRKWLVWDGAAWTWDADGSWVNTLAATKLPEMLHAEVGQYLSHSVEFAKWSRRCQQRKTVGDSVSSLETFPQIRVSFADLDANEMLIGFDNARQVLDLRSGIARPATPDDYVTKSMNVAELGDPNRAVRWKRFLEEVSVGDVELIDWLHRYCGYLLTASTEEHIFVFLYGHGANGKSVLVETLKRIMGDYARVVAPETLCGASRQGGAATPDLVPLIGARMVMSSEAEENSKFAQSRIKSLVAGDSMTARANYGSPIEFTPVMKLVITGNHMPDNSGNDGGFDRRLRIIPFKKTFAPEERDQALPAKLMQEMPHIFAWMARGCLEWRRRRLTDTPRVILEASAAYKEDQDIIAQWLTECTKSSAGDISTKDAYDNYKVWAQDSGLRPITLRQFNKSLRNKGCTSRESNKKSFWIGLSLTDSRHIFHDGPPLGMQVHPVFRSEAN</sequence>
<dbReference type="Pfam" id="PF19263">
    <property type="entry name" value="DUF5906"/>
    <property type="match status" value="1"/>
</dbReference>
<evidence type="ECO:0000313" key="6">
    <source>
        <dbReference type="EMBL" id="RDK04614.1"/>
    </source>
</evidence>
<evidence type="ECO:0000256" key="3">
    <source>
        <dbReference type="ARBA" id="ARBA00022840"/>
    </source>
</evidence>